<evidence type="ECO:0000256" key="7">
    <source>
        <dbReference type="ARBA" id="ARBA00004489"/>
    </source>
</evidence>
<comment type="catalytic activity">
    <reaction evidence="30">
        <text>N(6)-acetyl-L-lysyl-[alpha-tubulin] + H2O = L-lysyl-[alpha-tubulin] + acetate</text>
        <dbReference type="Rhea" id="RHEA:21548"/>
        <dbReference type="Rhea" id="RHEA-COMP:11278"/>
        <dbReference type="Rhea" id="RHEA-COMP:11279"/>
        <dbReference type="ChEBI" id="CHEBI:15377"/>
        <dbReference type="ChEBI" id="CHEBI:29969"/>
        <dbReference type="ChEBI" id="CHEBI:30089"/>
        <dbReference type="ChEBI" id="CHEBI:61930"/>
    </reaction>
    <physiologicalReaction direction="left-to-right" evidence="30">
        <dbReference type="Rhea" id="RHEA:21549"/>
    </physiologicalReaction>
</comment>
<evidence type="ECO:0000256" key="14">
    <source>
        <dbReference type="ARBA" id="ARBA00022679"/>
    </source>
</evidence>
<keyword evidence="19" id="KW-0378">Hydrolase</keyword>
<dbReference type="GO" id="GO:0006950">
    <property type="term" value="P:response to stress"/>
    <property type="evidence" value="ECO:0007669"/>
    <property type="project" value="UniProtKB-ARBA"/>
</dbReference>
<evidence type="ECO:0000256" key="23">
    <source>
        <dbReference type="ARBA" id="ARBA00023015"/>
    </source>
</evidence>
<dbReference type="Pfam" id="PF00850">
    <property type="entry name" value="Hist_deacetyl"/>
    <property type="match status" value="2"/>
</dbReference>
<evidence type="ECO:0000313" key="37">
    <source>
        <dbReference type="RefSeq" id="XP_032822319.1"/>
    </source>
</evidence>
<evidence type="ECO:0000256" key="18">
    <source>
        <dbReference type="ARBA" id="ARBA00022786"/>
    </source>
</evidence>
<evidence type="ECO:0000256" key="4">
    <source>
        <dbReference type="ARBA" id="ARBA00004279"/>
    </source>
</evidence>
<evidence type="ECO:0000256" key="8">
    <source>
        <dbReference type="ARBA" id="ARBA00004906"/>
    </source>
</evidence>
<feature type="region of interest" description="Disordered" evidence="34">
    <location>
        <begin position="858"/>
        <end position="877"/>
    </location>
</feature>
<dbReference type="PANTHER" id="PTHR10625">
    <property type="entry name" value="HISTONE DEACETYLASE HDAC1-RELATED"/>
    <property type="match status" value="1"/>
</dbReference>
<evidence type="ECO:0000256" key="19">
    <source>
        <dbReference type="ARBA" id="ARBA00022801"/>
    </source>
</evidence>
<evidence type="ECO:0000256" key="5">
    <source>
        <dbReference type="ARBA" id="ARBA00004300"/>
    </source>
</evidence>
<feature type="domain" description="UBP-type" evidence="35">
    <location>
        <begin position="1227"/>
        <end position="1325"/>
    </location>
</feature>
<evidence type="ECO:0000256" key="10">
    <source>
        <dbReference type="ARBA" id="ARBA00022481"/>
    </source>
</evidence>
<dbReference type="InterPro" id="IPR013083">
    <property type="entry name" value="Znf_RING/FYVE/PHD"/>
</dbReference>
<dbReference type="FunFam" id="3.30.40.10:FF:000342">
    <property type="entry name" value="Histone deacetylase 6"/>
    <property type="match status" value="1"/>
</dbReference>
<evidence type="ECO:0000256" key="22">
    <source>
        <dbReference type="ARBA" id="ARBA00022853"/>
    </source>
</evidence>
<evidence type="ECO:0000256" key="21">
    <source>
        <dbReference type="ARBA" id="ARBA00022843"/>
    </source>
</evidence>
<keyword evidence="21" id="KW-0832">Ubl conjugation</keyword>
<sequence length="1331" mass="142023">MSAAGAGKMDHCPGRGREKPSSAGGKRRNRQKMSQESRKSDRIAQVKQDRMGRRMAQLDVPQHVECAYGTGLVFDARMELVSCPWESHVECPERAKEVLASITRSGLVPRCSVVEPRMASVEELMFCHSQEYIRMMQSTAEMSDQERKSLSDTFDSVYLHKGSYDGALLAVGSVLQLVERVLTGDLRNGFALVRPPGHHAQRDLANGYCIFNNVAIAAQYALSQHQLQRVLIVDWDVHHGQGIQYTFQDDPRVLYFSVHRHEGGAFWPHLSEGDVTAVGRGIAKGFNINLPWSRTGMSDADYVTAFQQILMPVAYQFSPQLVLVSAGYDAALGDPKGEMCVSPPCFGLLTHMLMSLANGRLCLALEGGYNLEVTAAGVCATLHALLGDPVTSTGGSRQAKCSALEDIGRTLAIQQKYWSCLRCHGLAKSTSVSENDDKEGKEIETDREKDPASTTEIGVMTTDEKTEVMKSGVTETPVAAEAVVTEIGDGVVMGMVTMETRITGLVYDKRMRDHHNMWDRFHPEQPDRISVMFSRHEDLGLVGRCHMVTARLATEEELLTCHSVRHVNAMRETTSMKARDLHRCSADYNSVYLSPSSFDSACLAAGAALSLVEAAMCGQVSNGVAIIRPPGHHAESDVACGFCLFNTVALAAKHAQSLARRQIRVLIVDWDVHHGNGTQHIFEDDPSVLYVSLHRYDGGRFFPCSEDANVDRVGTGPGKGFNVNVPWPGPYMRNAEYLAAFTSTVLPIAYEFDPELVLVSAGFDAAQGDPLGLCMVTPDCYAHMTHMLLGLANGRVLLFLEGGYNLTTIAECMAMCTRTLLGDPTLALGPLEPPQAGAERVLTSVLHTHSPLWHNLRIPVPLTEESPEDGQRGDDLSTLTPAAVHAHQEHLDKQHPAADDSARSSASHSFTASLLGDTGSLGSSNSASDFTDSSYFTADSPVGSTSMPRSASSPQDTTASPGGCALIRSFSGSPPRAMDSPDVSTPLSPPTSAGAASASTSTPAGSRVSGANTPQDPLTPIAADSPVLPPLRPRVPPDQSSAAPAGTAASVDELAEAMASWAPGLGSKAEQTGSSDGRPPHVCTAKNGLVPSDGVGLSAGMGSRLDGAAVGGARPKMRLSDCVRQGQEGDSPMDASSPHGGIHEDGSKSDRTGVCESEAVRGGEAVCGESEAVCGESEAACGGETGGPCAIPGKDEVASGIHEDDVGLAEASGWTPPSLCYAVKPLSWCPHLDAVTAIPGGAVDPSSPCVDCGDSSENWLCLVCYEAYCGRYVRGHMLQHSEKSGHALVLSFADLSAWCYSCDSYVHHELLFPAKRAAYRSKFDEEMPGLP</sequence>
<keyword evidence="15" id="KW-0479">Metal-binding</keyword>
<comment type="similarity">
    <text evidence="9">Belongs to the histone deacetylase family. HD type 2 subfamily.</text>
</comment>
<dbReference type="KEGG" id="pmrn:116949292"/>
<evidence type="ECO:0000256" key="27">
    <source>
        <dbReference type="ARBA" id="ARBA00023242"/>
    </source>
</evidence>
<evidence type="ECO:0000259" key="35">
    <source>
        <dbReference type="PROSITE" id="PS50271"/>
    </source>
</evidence>
<dbReference type="InterPro" id="IPR023696">
    <property type="entry name" value="Ureohydrolase_dom_sf"/>
</dbReference>
<keyword evidence="22" id="KW-0156">Chromatin regulator</keyword>
<evidence type="ECO:0000256" key="1">
    <source>
        <dbReference type="ARBA" id="ARBA00001947"/>
    </source>
</evidence>
<evidence type="ECO:0000256" key="34">
    <source>
        <dbReference type="SAM" id="MobiDB-lite"/>
    </source>
</evidence>
<dbReference type="RefSeq" id="XP_032822319.1">
    <property type="nucleotide sequence ID" value="XM_032966428.1"/>
</dbReference>
<name>A0AAJ7X5J4_PETMA</name>
<dbReference type="PRINTS" id="PR01270">
    <property type="entry name" value="HDASUPER"/>
</dbReference>
<feature type="region of interest" description="Disordered" evidence="34">
    <location>
        <begin position="940"/>
        <end position="1049"/>
    </location>
</feature>
<keyword evidence="36" id="KW-1185">Reference proteome</keyword>
<keyword evidence="17 33" id="KW-0863">Zinc-finger</keyword>
<dbReference type="Gene3D" id="3.40.800.20">
    <property type="entry name" value="Histone deacetylase domain"/>
    <property type="match status" value="2"/>
</dbReference>
<feature type="region of interest" description="Disordered" evidence="34">
    <location>
        <begin position="431"/>
        <end position="454"/>
    </location>
</feature>
<dbReference type="GO" id="GO:0003779">
    <property type="term" value="F:actin binding"/>
    <property type="evidence" value="ECO:0007669"/>
    <property type="project" value="UniProtKB-KW"/>
</dbReference>
<keyword evidence="27" id="KW-0539">Nucleus</keyword>
<evidence type="ECO:0000256" key="9">
    <source>
        <dbReference type="ARBA" id="ARBA00007738"/>
    </source>
</evidence>
<keyword evidence="25" id="KW-0009">Actin-binding</keyword>
<feature type="region of interest" description="Disordered" evidence="34">
    <location>
        <begin position="884"/>
        <end position="905"/>
    </location>
</feature>
<feature type="compositionally biased region" description="Basic and acidic residues" evidence="34">
    <location>
        <begin position="8"/>
        <end position="20"/>
    </location>
</feature>
<dbReference type="PROSITE" id="PS50271">
    <property type="entry name" value="ZF_UBP"/>
    <property type="match status" value="1"/>
</dbReference>
<dbReference type="GO" id="GO:0043204">
    <property type="term" value="C:perikaryon"/>
    <property type="evidence" value="ECO:0007669"/>
    <property type="project" value="UniProtKB-SubCell"/>
</dbReference>
<dbReference type="InterPro" id="IPR037138">
    <property type="entry name" value="His_deacetylse_dom_sf"/>
</dbReference>
<organism evidence="36 37">
    <name type="scientific">Petromyzon marinus</name>
    <name type="common">Sea lamprey</name>
    <dbReference type="NCBI Taxonomy" id="7757"/>
    <lineage>
        <taxon>Eukaryota</taxon>
        <taxon>Metazoa</taxon>
        <taxon>Chordata</taxon>
        <taxon>Craniata</taxon>
        <taxon>Vertebrata</taxon>
        <taxon>Cyclostomata</taxon>
        <taxon>Hyperoartia</taxon>
        <taxon>Petromyzontiformes</taxon>
        <taxon>Petromyzontidae</taxon>
        <taxon>Petromyzon</taxon>
    </lineage>
</organism>
<evidence type="ECO:0000256" key="31">
    <source>
        <dbReference type="ARBA" id="ARBA00068733"/>
    </source>
</evidence>
<keyword evidence="13" id="KW-0597">Phosphoprotein</keyword>
<dbReference type="Proteomes" id="UP001318040">
    <property type="component" value="Chromosome 36"/>
</dbReference>
<feature type="compositionally biased region" description="Low complexity" evidence="34">
    <location>
        <begin position="984"/>
        <end position="1006"/>
    </location>
</feature>
<comment type="pathway">
    <text evidence="8">Protein modification; protein ubiquitination.</text>
</comment>
<evidence type="ECO:0000256" key="3">
    <source>
        <dbReference type="ARBA" id="ARBA00004123"/>
    </source>
</evidence>
<evidence type="ECO:0000256" key="29">
    <source>
        <dbReference type="ARBA" id="ARBA00049136"/>
    </source>
</evidence>
<evidence type="ECO:0000313" key="36">
    <source>
        <dbReference type="Proteomes" id="UP001318040"/>
    </source>
</evidence>
<gene>
    <name evidence="37" type="primary">HDAC6</name>
</gene>
<dbReference type="InterPro" id="IPR001607">
    <property type="entry name" value="Znf_UBP"/>
</dbReference>
<comment type="subcellular location">
    <subcellularLocation>
        <location evidence="7">Cell projection</location>
        <location evidence="7">Axon</location>
    </subcellularLocation>
    <subcellularLocation>
        <location evidence="4">Cell projection</location>
        <location evidence="4">Dendrite</location>
    </subcellularLocation>
    <subcellularLocation>
        <location evidence="2">Cytoplasm</location>
        <location evidence="2">Cytoskeleton</location>
        <location evidence="2">Cilium basal body</location>
    </subcellularLocation>
    <subcellularLocation>
        <location evidence="5">Cytoplasm</location>
        <location evidence="5">Cytoskeleton</location>
        <location evidence="5">Microtubule organizing center</location>
        <location evidence="5">Centrosome</location>
    </subcellularLocation>
    <subcellularLocation>
        <location evidence="3">Nucleus</location>
    </subcellularLocation>
    <subcellularLocation>
        <location evidence="6">Perikaryon</location>
    </subcellularLocation>
</comment>
<dbReference type="GO" id="GO:0004407">
    <property type="term" value="F:histone deacetylase activity"/>
    <property type="evidence" value="ECO:0007669"/>
    <property type="project" value="TreeGrafter"/>
</dbReference>
<feature type="compositionally biased region" description="Basic and acidic residues" evidence="34">
    <location>
        <begin position="33"/>
        <end position="52"/>
    </location>
</feature>
<feature type="compositionally biased region" description="Polar residues" evidence="34">
    <location>
        <begin position="942"/>
        <end position="960"/>
    </location>
</feature>
<dbReference type="GO" id="GO:0008270">
    <property type="term" value="F:zinc ion binding"/>
    <property type="evidence" value="ECO:0007669"/>
    <property type="project" value="UniProtKB-KW"/>
</dbReference>
<evidence type="ECO:0000256" key="32">
    <source>
        <dbReference type="ARBA" id="ARBA00082852"/>
    </source>
</evidence>
<feature type="compositionally biased region" description="Basic and acidic residues" evidence="34">
    <location>
        <begin position="1141"/>
        <end position="1153"/>
    </location>
</feature>
<evidence type="ECO:0000256" key="26">
    <source>
        <dbReference type="ARBA" id="ARBA00023212"/>
    </source>
</evidence>
<dbReference type="GO" id="GO:0000118">
    <property type="term" value="C:histone deacetylase complex"/>
    <property type="evidence" value="ECO:0007669"/>
    <property type="project" value="TreeGrafter"/>
</dbReference>
<dbReference type="SMART" id="SM00290">
    <property type="entry name" value="ZnF_UBP"/>
    <property type="match status" value="1"/>
</dbReference>
<dbReference type="GO" id="GO:0016787">
    <property type="term" value="F:hydrolase activity"/>
    <property type="evidence" value="ECO:0007669"/>
    <property type="project" value="UniProtKB-KW"/>
</dbReference>
<evidence type="ECO:0000256" key="17">
    <source>
        <dbReference type="ARBA" id="ARBA00022771"/>
    </source>
</evidence>
<feature type="compositionally biased region" description="Pro residues" evidence="34">
    <location>
        <begin position="1027"/>
        <end position="1036"/>
    </location>
</feature>
<proteinExistence type="inferred from homology"/>
<dbReference type="Gene3D" id="3.30.40.10">
    <property type="entry name" value="Zinc/RING finger domain, C3HC4 (zinc finger)"/>
    <property type="match status" value="1"/>
</dbReference>
<feature type="region of interest" description="Disordered" evidence="34">
    <location>
        <begin position="1"/>
        <end position="54"/>
    </location>
</feature>
<dbReference type="GO" id="GO:0030424">
    <property type="term" value="C:axon"/>
    <property type="evidence" value="ECO:0007669"/>
    <property type="project" value="UniProtKB-SubCell"/>
</dbReference>
<dbReference type="GO" id="GO:0032886">
    <property type="term" value="P:regulation of microtubule-based process"/>
    <property type="evidence" value="ECO:0007669"/>
    <property type="project" value="UniProtKB-ARBA"/>
</dbReference>
<keyword evidence="10" id="KW-0488">Methylation</keyword>
<dbReference type="GO" id="GO:0030425">
    <property type="term" value="C:dendrite"/>
    <property type="evidence" value="ECO:0007669"/>
    <property type="project" value="UniProtKB-SubCell"/>
</dbReference>
<dbReference type="GO" id="GO:0040029">
    <property type="term" value="P:epigenetic regulation of gene expression"/>
    <property type="evidence" value="ECO:0007669"/>
    <property type="project" value="TreeGrafter"/>
</dbReference>
<dbReference type="SUPFAM" id="SSF52768">
    <property type="entry name" value="Arginase/deacetylase"/>
    <property type="match status" value="2"/>
</dbReference>
<feature type="compositionally biased region" description="Basic and acidic residues" evidence="34">
    <location>
        <begin position="886"/>
        <end position="902"/>
    </location>
</feature>
<evidence type="ECO:0000256" key="15">
    <source>
        <dbReference type="ARBA" id="ARBA00022723"/>
    </source>
</evidence>
<keyword evidence="18" id="KW-0833">Ubl conjugation pathway</keyword>
<keyword evidence="16" id="KW-0677">Repeat</keyword>
<dbReference type="Pfam" id="PF02148">
    <property type="entry name" value="zf-UBP"/>
    <property type="match status" value="1"/>
</dbReference>
<protein>
    <recommendedName>
        <fullName evidence="31">Protein deacetylase HDAC6</fullName>
    </recommendedName>
    <alternativeName>
        <fullName evidence="32">Tubulin-lysine deacetylase HDAC6</fullName>
    </alternativeName>
</protein>
<reference evidence="37" key="1">
    <citation type="submission" date="2025-08" db="UniProtKB">
        <authorList>
            <consortium name="RefSeq"/>
        </authorList>
    </citation>
    <scope>IDENTIFICATION</scope>
    <source>
        <tissue evidence="37">Sperm</tissue>
    </source>
</reference>
<keyword evidence="24" id="KW-0804">Transcription</keyword>
<dbReference type="PANTHER" id="PTHR10625:SF21">
    <property type="entry name" value="HISTONE DEACETYLASE 6"/>
    <property type="match status" value="1"/>
</dbReference>
<evidence type="ECO:0000256" key="13">
    <source>
        <dbReference type="ARBA" id="ARBA00022553"/>
    </source>
</evidence>
<evidence type="ECO:0000256" key="25">
    <source>
        <dbReference type="ARBA" id="ARBA00023203"/>
    </source>
</evidence>
<comment type="cofactor">
    <cofactor evidence="1">
        <name>Zn(2+)</name>
        <dbReference type="ChEBI" id="CHEBI:29105"/>
    </cofactor>
</comment>
<evidence type="ECO:0000256" key="30">
    <source>
        <dbReference type="ARBA" id="ARBA00050910"/>
    </source>
</evidence>
<evidence type="ECO:0000256" key="24">
    <source>
        <dbReference type="ARBA" id="ARBA00023163"/>
    </source>
</evidence>
<dbReference type="InterPro" id="IPR023801">
    <property type="entry name" value="His_deacetylse_dom"/>
</dbReference>
<dbReference type="FunFam" id="3.40.800.20:FF:000005">
    <property type="entry name" value="histone deacetylase 6"/>
    <property type="match status" value="2"/>
</dbReference>
<evidence type="ECO:0000256" key="20">
    <source>
        <dbReference type="ARBA" id="ARBA00022833"/>
    </source>
</evidence>
<keyword evidence="11" id="KW-0963">Cytoplasm</keyword>
<keyword evidence="26" id="KW-0206">Cytoskeleton</keyword>
<dbReference type="SUPFAM" id="SSF57850">
    <property type="entry name" value="RING/U-box"/>
    <property type="match status" value="1"/>
</dbReference>
<dbReference type="GO" id="GO:0051130">
    <property type="term" value="P:positive regulation of cellular component organization"/>
    <property type="evidence" value="ECO:0007669"/>
    <property type="project" value="UniProtKB-ARBA"/>
</dbReference>
<dbReference type="GO" id="GO:0051646">
    <property type="term" value="P:mitochondrion localization"/>
    <property type="evidence" value="ECO:0007669"/>
    <property type="project" value="UniProtKB-ARBA"/>
</dbReference>
<evidence type="ECO:0000256" key="12">
    <source>
        <dbReference type="ARBA" id="ARBA00022491"/>
    </source>
</evidence>
<feature type="compositionally biased region" description="Basic and acidic residues" evidence="34">
    <location>
        <begin position="438"/>
        <end position="451"/>
    </location>
</feature>
<evidence type="ECO:0000256" key="33">
    <source>
        <dbReference type="PROSITE-ProRule" id="PRU00502"/>
    </source>
</evidence>
<feature type="region of interest" description="Disordered" evidence="34">
    <location>
        <begin position="1123"/>
        <end position="1153"/>
    </location>
</feature>
<evidence type="ECO:0000256" key="6">
    <source>
        <dbReference type="ARBA" id="ARBA00004484"/>
    </source>
</evidence>
<keyword evidence="14" id="KW-0808">Transferase</keyword>
<accession>A0AAJ7X5J4</accession>
<keyword evidence="23" id="KW-0805">Transcription regulation</keyword>
<dbReference type="GO" id="GO:0016740">
    <property type="term" value="F:transferase activity"/>
    <property type="evidence" value="ECO:0007669"/>
    <property type="project" value="UniProtKB-KW"/>
</dbReference>
<feature type="region of interest" description="Disordered" evidence="34">
    <location>
        <begin position="1065"/>
        <end position="1088"/>
    </location>
</feature>
<evidence type="ECO:0000256" key="11">
    <source>
        <dbReference type="ARBA" id="ARBA00022490"/>
    </source>
</evidence>
<comment type="catalytic activity">
    <reaction evidence="29">
        <text>N(6)-acetyl-L-lysyl-[protein] + H2O = L-lysyl-[protein] + acetate</text>
        <dbReference type="Rhea" id="RHEA:58108"/>
        <dbReference type="Rhea" id="RHEA-COMP:9752"/>
        <dbReference type="Rhea" id="RHEA-COMP:10731"/>
        <dbReference type="ChEBI" id="CHEBI:15377"/>
        <dbReference type="ChEBI" id="CHEBI:29969"/>
        <dbReference type="ChEBI" id="CHEBI:30089"/>
        <dbReference type="ChEBI" id="CHEBI:61930"/>
    </reaction>
    <physiologicalReaction direction="left-to-right" evidence="29">
        <dbReference type="Rhea" id="RHEA:58109"/>
    </physiologicalReaction>
</comment>
<evidence type="ECO:0000256" key="16">
    <source>
        <dbReference type="ARBA" id="ARBA00022737"/>
    </source>
</evidence>
<dbReference type="InterPro" id="IPR000286">
    <property type="entry name" value="HDACs"/>
</dbReference>
<evidence type="ECO:0000256" key="28">
    <source>
        <dbReference type="ARBA" id="ARBA00023273"/>
    </source>
</evidence>
<keyword evidence="28" id="KW-0966">Cell projection</keyword>
<dbReference type="CTD" id="10013"/>
<dbReference type="GO" id="GO:0005813">
    <property type="term" value="C:centrosome"/>
    <property type="evidence" value="ECO:0007669"/>
    <property type="project" value="UniProtKB-SubCell"/>
</dbReference>
<keyword evidence="12" id="KW-0678">Repressor</keyword>
<evidence type="ECO:0000256" key="2">
    <source>
        <dbReference type="ARBA" id="ARBA00004120"/>
    </source>
</evidence>
<keyword evidence="20" id="KW-0862">Zinc</keyword>
<dbReference type="GO" id="GO:0051129">
    <property type="term" value="P:negative regulation of cellular component organization"/>
    <property type="evidence" value="ECO:0007669"/>
    <property type="project" value="UniProtKB-ARBA"/>
</dbReference>